<accession>A0A2A2ZKL1</accession>
<organism evidence="1 2">
    <name type="scientific">Mycobacterium avium</name>
    <dbReference type="NCBI Taxonomy" id="1764"/>
    <lineage>
        <taxon>Bacteria</taxon>
        <taxon>Bacillati</taxon>
        <taxon>Actinomycetota</taxon>
        <taxon>Actinomycetes</taxon>
        <taxon>Mycobacteriales</taxon>
        <taxon>Mycobacteriaceae</taxon>
        <taxon>Mycobacterium</taxon>
        <taxon>Mycobacterium avium complex (MAC)</taxon>
    </lineage>
</organism>
<evidence type="ECO:0000313" key="2">
    <source>
        <dbReference type="Proteomes" id="UP000217768"/>
    </source>
</evidence>
<proteinExistence type="predicted"/>
<dbReference type="AlphaFoldDB" id="A0A2A2ZKL1"/>
<comment type="caution">
    <text evidence="1">The sequence shown here is derived from an EMBL/GenBank/DDBJ whole genome shotgun (WGS) entry which is preliminary data.</text>
</comment>
<evidence type="ECO:0000313" key="1">
    <source>
        <dbReference type="EMBL" id="PBA26979.1"/>
    </source>
</evidence>
<sequence length="88" mass="9313">MGIGMFGIGDMLGIDGIGDIDGMPGVFGMFPIGIFMPSIIFFMSSLMAAQHGMSPFMAPQQFGCANRRYRPATMTNMPTAMPVMAPAG</sequence>
<name>A0A2A2ZKL1_MYCAV</name>
<dbReference type="RefSeq" id="WP_008257445.1">
    <property type="nucleotide sequence ID" value="NZ_JAAILH010000061.1"/>
</dbReference>
<gene>
    <name evidence="1" type="ORF">CKJ66_09985</name>
</gene>
<dbReference type="EMBL" id="NSFD01000015">
    <property type="protein sequence ID" value="PBA26979.1"/>
    <property type="molecule type" value="Genomic_DNA"/>
</dbReference>
<dbReference type="GeneID" id="91489687"/>
<protein>
    <submittedName>
        <fullName evidence="1">Uncharacterized protein</fullName>
    </submittedName>
</protein>
<dbReference type="OrthoDB" id="9902338at2"/>
<dbReference type="Proteomes" id="UP000217768">
    <property type="component" value="Unassembled WGS sequence"/>
</dbReference>
<reference evidence="1 2" key="1">
    <citation type="submission" date="2017-08" db="EMBL/GenBank/DDBJ databases">
        <title>Phylogenetic analysis of Mycobacterium avium complex whole genomes.</title>
        <authorList>
            <person name="Caverly L.J."/>
            <person name="Spilker T."/>
            <person name="Lipuma J."/>
        </authorList>
    </citation>
    <scope>NUCLEOTIDE SEQUENCE [LARGE SCALE GENOMIC DNA]</scope>
    <source>
        <strain evidence="1 2">FLAC0165</strain>
    </source>
</reference>